<keyword evidence="2 6" id="KW-1003">Cell membrane</keyword>
<evidence type="ECO:0000259" key="7">
    <source>
        <dbReference type="Pfam" id="PF09335"/>
    </source>
</evidence>
<sequence>MTTQQIHETHIKIAFFAVLVIMLAAIYVAIPDFYRTVWQLSTSGNMQGTIDYLRSFGAWAVLVSMIIDIVINIVGFLPSIFISTANGVLFGVVGGTVVSWVAETIGVIISFFFMRTLFRHKAKKVIEKSRMLSKLDHYSTWQAMTLARAVPYSPNGLVTALGALSRISYRDYILGCFIGKLPSVACEVLVGHDLVMMEEHSMRLTIVLIVIAIVYGGLWYWHRRQQAKKVLHKIADDLKDGEGRS</sequence>
<dbReference type="OrthoDB" id="3034435at2"/>
<dbReference type="Pfam" id="PF09335">
    <property type="entry name" value="VTT_dom"/>
    <property type="match status" value="1"/>
</dbReference>
<evidence type="ECO:0000256" key="4">
    <source>
        <dbReference type="ARBA" id="ARBA00022989"/>
    </source>
</evidence>
<feature type="transmembrane region" description="Helical" evidence="6">
    <location>
        <begin position="88"/>
        <end position="114"/>
    </location>
</feature>
<dbReference type="AlphaFoldDB" id="A0A1M6NY33"/>
<accession>A0A1M6NY33</accession>
<evidence type="ECO:0000256" key="6">
    <source>
        <dbReference type="RuleBase" id="RU366058"/>
    </source>
</evidence>
<feature type="transmembrane region" description="Helical" evidence="6">
    <location>
        <begin position="55"/>
        <end position="82"/>
    </location>
</feature>
<proteinExistence type="inferred from homology"/>
<gene>
    <name evidence="8" type="ORF">C6Y28_11740</name>
    <name evidence="9" type="ORF">HG933_10310</name>
</gene>
<reference evidence="8 10" key="1">
    <citation type="journal article" date="2018" name="Genome Announc.">
        <title>Complete genomes of two Megasphaera elsdenii strains, NCIMB 702410 and ATCC 25940.</title>
        <authorList>
            <person name="Hatmaker E.A."/>
            <person name="O'Dell K."/>
            <person name="Riley L.A."/>
            <person name="Klingeman D.M."/>
            <person name="Guss A.M."/>
        </authorList>
    </citation>
    <scope>NUCLEOTIDE SEQUENCE [LARGE SCALE GENOMIC DNA]</scope>
    <source>
        <strain evidence="8 10">NCIMB702410</strain>
    </source>
</reference>
<dbReference type="PANTHER" id="PTHR12677">
    <property type="entry name" value="GOLGI APPARATUS MEMBRANE PROTEIN TVP38-RELATED"/>
    <property type="match status" value="1"/>
</dbReference>
<keyword evidence="5 6" id="KW-0472">Membrane</keyword>
<dbReference type="GO" id="GO:0005886">
    <property type="term" value="C:plasma membrane"/>
    <property type="evidence" value="ECO:0007669"/>
    <property type="project" value="UniProtKB-SubCell"/>
</dbReference>
<dbReference type="EMBL" id="CP027569">
    <property type="protein sequence ID" value="AVO28237.1"/>
    <property type="molecule type" value="Genomic_DNA"/>
</dbReference>
<protein>
    <recommendedName>
        <fullName evidence="6">TVP38/TMEM64 family membrane protein</fullName>
    </recommendedName>
</protein>
<dbReference type="InterPro" id="IPR015414">
    <property type="entry name" value="TMEM64"/>
</dbReference>
<evidence type="ECO:0000256" key="1">
    <source>
        <dbReference type="ARBA" id="ARBA00004651"/>
    </source>
</evidence>
<comment type="similarity">
    <text evidence="6">Belongs to the TVP38/TMEM64 family.</text>
</comment>
<evidence type="ECO:0000256" key="5">
    <source>
        <dbReference type="ARBA" id="ARBA00023136"/>
    </source>
</evidence>
<evidence type="ECO:0000313" key="11">
    <source>
        <dbReference type="Proteomes" id="UP000536773"/>
    </source>
</evidence>
<dbReference type="RefSeq" id="WP_014016534.1">
    <property type="nucleotide sequence ID" value="NZ_AP031433.1"/>
</dbReference>
<feature type="transmembrane region" description="Helical" evidence="6">
    <location>
        <begin position="13"/>
        <end position="34"/>
    </location>
</feature>
<reference evidence="9 11" key="2">
    <citation type="submission" date="2020-04" db="EMBL/GenBank/DDBJ databases">
        <authorList>
            <person name="Hitch T.C.A."/>
            <person name="Wylensek D."/>
            <person name="Clavel T."/>
        </authorList>
    </citation>
    <scope>NUCLEOTIDE SEQUENCE [LARGE SCALE GENOMIC DNA]</scope>
    <source>
        <strain evidence="9 11">WCA-386-APC-2A</strain>
    </source>
</reference>
<feature type="domain" description="VTT" evidence="7">
    <location>
        <begin position="77"/>
        <end position="192"/>
    </location>
</feature>
<keyword evidence="3 6" id="KW-0812">Transmembrane</keyword>
<comment type="caution">
    <text evidence="6">Lacks conserved residue(s) required for the propagation of feature annotation.</text>
</comment>
<evidence type="ECO:0000313" key="8">
    <source>
        <dbReference type="EMBL" id="AVO28237.1"/>
    </source>
</evidence>
<dbReference type="Proteomes" id="UP000238358">
    <property type="component" value="Chromosome"/>
</dbReference>
<organism evidence="9 11">
    <name type="scientific">Megasphaera elsdenii</name>
    <dbReference type="NCBI Taxonomy" id="907"/>
    <lineage>
        <taxon>Bacteria</taxon>
        <taxon>Bacillati</taxon>
        <taxon>Bacillota</taxon>
        <taxon>Negativicutes</taxon>
        <taxon>Veillonellales</taxon>
        <taxon>Veillonellaceae</taxon>
        <taxon>Megasphaera</taxon>
    </lineage>
</organism>
<dbReference type="PANTHER" id="PTHR12677:SF59">
    <property type="entry name" value="GOLGI APPARATUS MEMBRANE PROTEIN TVP38-RELATED"/>
    <property type="match status" value="1"/>
</dbReference>
<dbReference type="InterPro" id="IPR032816">
    <property type="entry name" value="VTT_dom"/>
</dbReference>
<keyword evidence="4 6" id="KW-1133">Transmembrane helix</keyword>
<comment type="subcellular location">
    <subcellularLocation>
        <location evidence="1 6">Cell membrane</location>
        <topology evidence="1 6">Multi-pass membrane protein</topology>
    </subcellularLocation>
</comment>
<evidence type="ECO:0000313" key="10">
    <source>
        <dbReference type="Proteomes" id="UP000238358"/>
    </source>
</evidence>
<evidence type="ECO:0000313" key="9">
    <source>
        <dbReference type="EMBL" id="NMK39753.1"/>
    </source>
</evidence>
<dbReference type="Proteomes" id="UP000536773">
    <property type="component" value="Unassembled WGS sequence"/>
</dbReference>
<name>A0A1M6NY33_MEGEL</name>
<dbReference type="EMBL" id="JABBJH010000018">
    <property type="protein sequence ID" value="NMK39753.1"/>
    <property type="molecule type" value="Genomic_DNA"/>
</dbReference>
<dbReference type="GeneID" id="97492852"/>
<feature type="transmembrane region" description="Helical" evidence="6">
    <location>
        <begin position="202"/>
        <end position="221"/>
    </location>
</feature>
<evidence type="ECO:0000256" key="3">
    <source>
        <dbReference type="ARBA" id="ARBA00022692"/>
    </source>
</evidence>
<evidence type="ECO:0000256" key="2">
    <source>
        <dbReference type="ARBA" id="ARBA00022475"/>
    </source>
</evidence>